<dbReference type="InterPro" id="IPR000209">
    <property type="entry name" value="Peptidase_S8/S53_dom"/>
</dbReference>
<feature type="active site" description="Charge relay system" evidence="5">
    <location>
        <position position="289"/>
    </location>
</feature>
<dbReference type="InterPro" id="IPR007280">
    <property type="entry name" value="Peptidase_C_arc/bac"/>
</dbReference>
<dbReference type="AlphaFoldDB" id="A0A8G1A142"/>
<organism evidence="9 10">
    <name type="scientific">Methanofollis formosanus</name>
    <dbReference type="NCBI Taxonomy" id="299308"/>
    <lineage>
        <taxon>Archaea</taxon>
        <taxon>Methanobacteriati</taxon>
        <taxon>Methanobacteriota</taxon>
        <taxon>Stenosarchaea group</taxon>
        <taxon>Methanomicrobia</taxon>
        <taxon>Methanomicrobiales</taxon>
        <taxon>Methanomicrobiaceae</taxon>
        <taxon>Methanofollis</taxon>
    </lineage>
</organism>
<dbReference type="EMBL" id="CP037968">
    <property type="protein sequence ID" value="QYZ78474.1"/>
    <property type="molecule type" value="Genomic_DNA"/>
</dbReference>
<feature type="compositionally biased region" description="Basic and acidic residues" evidence="6">
    <location>
        <begin position="152"/>
        <end position="172"/>
    </location>
</feature>
<keyword evidence="3 5" id="KW-0378">Hydrolase</keyword>
<feature type="region of interest" description="Disordered" evidence="6">
    <location>
        <begin position="151"/>
        <end position="172"/>
    </location>
</feature>
<dbReference type="Pfam" id="PF00082">
    <property type="entry name" value="Peptidase_S8"/>
    <property type="match status" value="1"/>
</dbReference>
<proteinExistence type="inferred from homology"/>
<reference evidence="9" key="1">
    <citation type="journal article" date="2005" name="Int. J. Syst. Evol. Microbiol.">
        <title>Methanofollis formosanus sp. nov., isolated from a fish pond.</title>
        <authorList>
            <person name="Wu S.Y."/>
            <person name="Chen S.C."/>
            <person name="Lai M.C."/>
        </authorList>
    </citation>
    <scope>NUCLEOTIDE SEQUENCE</scope>
    <source>
        <strain evidence="9">ML15</strain>
    </source>
</reference>
<dbReference type="PRINTS" id="PR00723">
    <property type="entry name" value="SUBTILISIN"/>
</dbReference>
<dbReference type="PROSITE" id="PS00138">
    <property type="entry name" value="SUBTILASE_SER"/>
    <property type="match status" value="1"/>
</dbReference>
<dbReference type="GO" id="GO:0004252">
    <property type="term" value="F:serine-type endopeptidase activity"/>
    <property type="evidence" value="ECO:0007669"/>
    <property type="project" value="UniProtKB-UniRule"/>
</dbReference>
<dbReference type="InterPro" id="IPR023828">
    <property type="entry name" value="Peptidase_S8_Ser-AS"/>
</dbReference>
<dbReference type="PROSITE" id="PS51892">
    <property type="entry name" value="SUBTILASE"/>
    <property type="match status" value="1"/>
</dbReference>
<evidence type="ECO:0000259" key="8">
    <source>
        <dbReference type="Pfam" id="PF04151"/>
    </source>
</evidence>
<reference evidence="9" key="2">
    <citation type="submission" date="2019-03" db="EMBL/GenBank/DDBJ databases">
        <authorList>
            <person name="Chen S.-C."/>
            <person name="Wu S.-Y."/>
            <person name="Lai M.-C."/>
        </authorList>
    </citation>
    <scope>NUCLEOTIDE SEQUENCE</scope>
    <source>
        <strain evidence="9">ML15</strain>
    </source>
</reference>
<keyword evidence="10" id="KW-1185">Reference proteome</keyword>
<sequence>MNKRTGMWSFSILMALLLVSMATGASADSLSEYSDENRIFEEKALKVVSERNNIPIEQLEIRHSAVAQYPLTGEIIHSYKVRDTQSEEYYPVSIDEKQNVVDVDRVAETEQAEYADRYGKFSPDLYKKLQKADPDENISIWIWMTEPENMPEIEKDASDKKQEESRESRTQMYLSHEKPVIDLLRAEGIEITYASKLSPSIFADLPPDMILELSTRSDVVSIALSGSGKVELNSAAPSVKAPDVWNRGITGSGVQIAVIEDQGIAFTNPYLAEGSYYDPPESTSDLSDHATWVAGIIASTHQSYRGIANGCPALMSANAGDEFTDSDIITATEWAIANGADILSCSFMWPWSINDPPEELHTLHMNQMDRYYDHVVYYDHKTVVKSAGNLGSTGGNITSPGLAYNVITVGAYDDHDSATWSDDAVTYYSSFKDPISSHGDREKPEVVAPSGIDDEISMFSTSRSNPWISDAGAGTSFAAPVVSGEAALLIDRVDWLENYPESVKAAIMASAINNLEGESRLSDRDGAGGVDCSIADDIAGDNHVFHETLLYFDFPKVYEIYASRGQVIRAVLCWNSHPNDNHPPSSDPLRSDLDLTVYDPDSNLITDSVSFDNSYEIVEFTAPVSGTYTIQVDRSDLDDDFERIGFAYCYA</sequence>
<evidence type="ECO:0000313" key="9">
    <source>
        <dbReference type="EMBL" id="QYZ78474.1"/>
    </source>
</evidence>
<dbReference type="Proteomes" id="UP000826709">
    <property type="component" value="Chromosome"/>
</dbReference>
<evidence type="ECO:0008006" key="11">
    <source>
        <dbReference type="Google" id="ProtNLM"/>
    </source>
</evidence>
<protein>
    <recommendedName>
        <fullName evidence="11">Peptidase S8/S53 domain-containing protein</fullName>
    </recommendedName>
</protein>
<accession>A0A8G1A142</accession>
<comment type="similarity">
    <text evidence="1 5">Belongs to the peptidase S8 family.</text>
</comment>
<dbReference type="OrthoDB" id="117227at2157"/>
<evidence type="ECO:0000256" key="3">
    <source>
        <dbReference type="ARBA" id="ARBA00022801"/>
    </source>
</evidence>
<dbReference type="SUPFAM" id="SSF49785">
    <property type="entry name" value="Galactose-binding domain-like"/>
    <property type="match status" value="1"/>
</dbReference>
<dbReference type="InterPro" id="IPR036852">
    <property type="entry name" value="Peptidase_S8/S53_dom_sf"/>
</dbReference>
<dbReference type="PANTHER" id="PTHR43806">
    <property type="entry name" value="PEPTIDASE S8"/>
    <property type="match status" value="1"/>
</dbReference>
<dbReference type="Pfam" id="PF04151">
    <property type="entry name" value="PPC"/>
    <property type="match status" value="1"/>
</dbReference>
<name>A0A8G1A142_9EURY</name>
<evidence type="ECO:0000259" key="7">
    <source>
        <dbReference type="Pfam" id="PF00082"/>
    </source>
</evidence>
<evidence type="ECO:0000256" key="5">
    <source>
        <dbReference type="PROSITE-ProRule" id="PRU01240"/>
    </source>
</evidence>
<dbReference type="Gene3D" id="3.40.50.200">
    <property type="entry name" value="Peptidase S8/S53 domain"/>
    <property type="match status" value="1"/>
</dbReference>
<keyword evidence="4 5" id="KW-0720">Serine protease</keyword>
<evidence type="ECO:0000256" key="1">
    <source>
        <dbReference type="ARBA" id="ARBA00011073"/>
    </source>
</evidence>
<evidence type="ECO:0000256" key="6">
    <source>
        <dbReference type="SAM" id="MobiDB-lite"/>
    </source>
</evidence>
<evidence type="ECO:0000256" key="2">
    <source>
        <dbReference type="ARBA" id="ARBA00022670"/>
    </source>
</evidence>
<dbReference type="InterPro" id="IPR050131">
    <property type="entry name" value="Peptidase_S8_subtilisin-like"/>
</dbReference>
<feature type="domain" description="Peptidase S8/S53" evidence="7">
    <location>
        <begin position="251"/>
        <end position="528"/>
    </location>
</feature>
<dbReference type="RefSeq" id="WP_220682234.1">
    <property type="nucleotide sequence ID" value="NZ_CP037968.1"/>
</dbReference>
<gene>
    <name evidence="9" type="ORF">E2N92_03030</name>
</gene>
<dbReference type="GO" id="GO:0006508">
    <property type="term" value="P:proteolysis"/>
    <property type="evidence" value="ECO:0007669"/>
    <property type="project" value="UniProtKB-KW"/>
</dbReference>
<dbReference type="SUPFAM" id="SSF52743">
    <property type="entry name" value="Subtilisin-like"/>
    <property type="match status" value="1"/>
</dbReference>
<feature type="active site" description="Charge relay system" evidence="5">
    <location>
        <position position="261"/>
    </location>
</feature>
<dbReference type="KEGG" id="mfk:E2N92_03030"/>
<feature type="active site" description="Charge relay system" evidence="5">
    <location>
        <position position="476"/>
    </location>
</feature>
<dbReference type="PANTHER" id="PTHR43806:SF11">
    <property type="entry name" value="CEREVISIN-RELATED"/>
    <property type="match status" value="1"/>
</dbReference>
<dbReference type="InterPro" id="IPR008979">
    <property type="entry name" value="Galactose-bd-like_sf"/>
</dbReference>
<feature type="domain" description="Peptidase C-terminal archaeal/bacterial" evidence="8">
    <location>
        <begin position="587"/>
        <end position="633"/>
    </location>
</feature>
<dbReference type="Gene3D" id="2.60.120.380">
    <property type="match status" value="1"/>
</dbReference>
<evidence type="ECO:0000313" key="10">
    <source>
        <dbReference type="Proteomes" id="UP000826709"/>
    </source>
</evidence>
<keyword evidence="2 5" id="KW-0645">Protease</keyword>
<evidence type="ECO:0000256" key="4">
    <source>
        <dbReference type="ARBA" id="ARBA00022825"/>
    </source>
</evidence>
<dbReference type="InterPro" id="IPR015500">
    <property type="entry name" value="Peptidase_S8_subtilisin-rel"/>
</dbReference>